<dbReference type="STRING" id="35608.A0A2U1KIL5"/>
<dbReference type="Pfam" id="PF03924">
    <property type="entry name" value="CHASE"/>
    <property type="match status" value="1"/>
</dbReference>
<reference evidence="6 7" key="1">
    <citation type="journal article" date="2018" name="Mol. Plant">
        <title>The genome of Artemisia annua provides insight into the evolution of Asteraceae family and artemisinin biosynthesis.</title>
        <authorList>
            <person name="Shen Q."/>
            <person name="Zhang L."/>
            <person name="Liao Z."/>
            <person name="Wang S."/>
            <person name="Yan T."/>
            <person name="Shi P."/>
            <person name="Liu M."/>
            <person name="Fu X."/>
            <person name="Pan Q."/>
            <person name="Wang Y."/>
            <person name="Lv Z."/>
            <person name="Lu X."/>
            <person name="Zhang F."/>
            <person name="Jiang W."/>
            <person name="Ma Y."/>
            <person name="Chen M."/>
            <person name="Hao X."/>
            <person name="Li L."/>
            <person name="Tang Y."/>
            <person name="Lv G."/>
            <person name="Zhou Y."/>
            <person name="Sun X."/>
            <person name="Brodelius P.E."/>
            <person name="Rose J.K.C."/>
            <person name="Tang K."/>
        </authorList>
    </citation>
    <scope>NUCLEOTIDE SEQUENCE [LARGE SCALE GENOMIC DNA]</scope>
    <source>
        <strain evidence="7">cv. Huhao1</strain>
        <tissue evidence="6">Leaf</tissue>
    </source>
</reference>
<protein>
    <submittedName>
        <fullName evidence="6">CHASE domain containing histidine kinase protein</fullName>
    </submittedName>
</protein>
<dbReference type="GO" id="GO:0016020">
    <property type="term" value="C:membrane"/>
    <property type="evidence" value="ECO:0007669"/>
    <property type="project" value="UniProtKB-SubCell"/>
</dbReference>
<dbReference type="OrthoDB" id="303614at2759"/>
<dbReference type="Gene3D" id="3.30.450.350">
    <property type="entry name" value="CHASE domain"/>
    <property type="match status" value="1"/>
</dbReference>
<dbReference type="GO" id="GO:0007165">
    <property type="term" value="P:signal transduction"/>
    <property type="evidence" value="ECO:0007669"/>
    <property type="project" value="UniProtKB-ARBA"/>
</dbReference>
<dbReference type="PROSITE" id="PS50839">
    <property type="entry name" value="CHASE"/>
    <property type="match status" value="1"/>
</dbReference>
<evidence type="ECO:0000313" key="6">
    <source>
        <dbReference type="EMBL" id="PWA36595.1"/>
    </source>
</evidence>
<dbReference type="InterPro" id="IPR042240">
    <property type="entry name" value="CHASE_sf"/>
</dbReference>
<comment type="caution">
    <text evidence="6">The sequence shown here is derived from an EMBL/GenBank/DDBJ whole genome shotgun (WGS) entry which is preliminary data.</text>
</comment>
<gene>
    <name evidence="6" type="ORF">CTI12_AA598370</name>
</gene>
<evidence type="ECO:0000259" key="5">
    <source>
        <dbReference type="PROSITE" id="PS50839"/>
    </source>
</evidence>
<keyword evidence="4" id="KW-0472">Membrane</keyword>
<dbReference type="Proteomes" id="UP000245207">
    <property type="component" value="Unassembled WGS sequence"/>
</dbReference>
<keyword evidence="6" id="KW-0808">Transferase</keyword>
<dbReference type="InterPro" id="IPR006189">
    <property type="entry name" value="CHASE_dom"/>
</dbReference>
<name>A0A2U1KIL5_ARTAN</name>
<keyword evidence="3" id="KW-1133">Transmembrane helix</keyword>
<dbReference type="AlphaFoldDB" id="A0A2U1KIL5"/>
<keyword evidence="7" id="KW-1185">Reference proteome</keyword>
<comment type="subcellular location">
    <subcellularLocation>
        <location evidence="1">Membrane</location>
    </subcellularLocation>
</comment>
<keyword evidence="2" id="KW-0812">Transmembrane</keyword>
<proteinExistence type="predicted"/>
<evidence type="ECO:0000256" key="1">
    <source>
        <dbReference type="ARBA" id="ARBA00004370"/>
    </source>
</evidence>
<evidence type="ECO:0000313" key="7">
    <source>
        <dbReference type="Proteomes" id="UP000245207"/>
    </source>
</evidence>
<evidence type="ECO:0000256" key="2">
    <source>
        <dbReference type="ARBA" id="ARBA00022692"/>
    </source>
</evidence>
<accession>A0A2U1KIL5</accession>
<dbReference type="EMBL" id="PKPP01017949">
    <property type="protein sequence ID" value="PWA36595.1"/>
    <property type="molecule type" value="Genomic_DNA"/>
</dbReference>
<sequence>MAPIDHYHLRATSGYMLIMYSCYRDQVQTPLNVHFIFQWTIVSVEDVPKGTYTCADIVVHSVTKYVGGRLKNNGNKEPSFHRDEYAHANREYILRARSTGKATITSPFKLLGSHHLCVVSTIPVYKSKLPPNASIRELIEAIPGSFFIDVM</sequence>
<organism evidence="6 7">
    <name type="scientific">Artemisia annua</name>
    <name type="common">Sweet wormwood</name>
    <dbReference type="NCBI Taxonomy" id="35608"/>
    <lineage>
        <taxon>Eukaryota</taxon>
        <taxon>Viridiplantae</taxon>
        <taxon>Streptophyta</taxon>
        <taxon>Embryophyta</taxon>
        <taxon>Tracheophyta</taxon>
        <taxon>Spermatophyta</taxon>
        <taxon>Magnoliopsida</taxon>
        <taxon>eudicotyledons</taxon>
        <taxon>Gunneridae</taxon>
        <taxon>Pentapetalae</taxon>
        <taxon>asterids</taxon>
        <taxon>campanulids</taxon>
        <taxon>Asterales</taxon>
        <taxon>Asteraceae</taxon>
        <taxon>Asteroideae</taxon>
        <taxon>Anthemideae</taxon>
        <taxon>Artemisiinae</taxon>
        <taxon>Artemisia</taxon>
    </lineage>
</organism>
<feature type="domain" description="CHASE" evidence="5">
    <location>
        <begin position="89"/>
        <end position="151"/>
    </location>
</feature>
<evidence type="ECO:0000256" key="3">
    <source>
        <dbReference type="ARBA" id="ARBA00022989"/>
    </source>
</evidence>
<dbReference type="GO" id="GO:0016301">
    <property type="term" value="F:kinase activity"/>
    <property type="evidence" value="ECO:0007669"/>
    <property type="project" value="UniProtKB-KW"/>
</dbReference>
<evidence type="ECO:0000256" key="4">
    <source>
        <dbReference type="ARBA" id="ARBA00023136"/>
    </source>
</evidence>
<keyword evidence="6" id="KW-0418">Kinase</keyword>